<evidence type="ECO:0000259" key="2">
    <source>
        <dbReference type="PROSITE" id="PS50937"/>
    </source>
</evidence>
<dbReference type="RefSeq" id="WP_121679684.1">
    <property type="nucleotide sequence ID" value="NZ_RCVZ01000003.1"/>
</dbReference>
<dbReference type="OrthoDB" id="9811174at2"/>
<accession>A0A3L7K0S1</accession>
<evidence type="ECO:0000313" key="3">
    <source>
        <dbReference type="EMBL" id="RLQ96663.1"/>
    </source>
</evidence>
<dbReference type="SMART" id="SM00422">
    <property type="entry name" value="HTH_MERR"/>
    <property type="match status" value="1"/>
</dbReference>
<dbReference type="AlphaFoldDB" id="A0A3L7K0S1"/>
<dbReference type="Gene3D" id="1.10.1660.10">
    <property type="match status" value="1"/>
</dbReference>
<comment type="caution">
    <text evidence="3">The sequence shown here is derived from an EMBL/GenBank/DDBJ whole genome shotgun (WGS) entry which is preliminary data.</text>
</comment>
<dbReference type="Proteomes" id="UP000276770">
    <property type="component" value="Unassembled WGS sequence"/>
</dbReference>
<dbReference type="InterPro" id="IPR009061">
    <property type="entry name" value="DNA-bd_dom_put_sf"/>
</dbReference>
<keyword evidence="4" id="KW-1185">Reference proteome</keyword>
<proteinExistence type="predicted"/>
<name>A0A3L7K0S1_9BACI</name>
<dbReference type="Pfam" id="PF13411">
    <property type="entry name" value="MerR_1"/>
    <property type="match status" value="1"/>
</dbReference>
<dbReference type="InterPro" id="IPR000551">
    <property type="entry name" value="MerR-type_HTH_dom"/>
</dbReference>
<dbReference type="CDD" id="cd01109">
    <property type="entry name" value="HTH_YyaN"/>
    <property type="match status" value="1"/>
</dbReference>
<sequence length="124" mass="14724">MYAIRDVSNMLNVSAHTLRYYEKEEILAPGRNEYGERVYNDTDVKWLRFVMKLKETHMPIAQIREYARLVKEGDHTSQERLELLEKHQQAIQSQIENLISTEKMLEDKISSYKNFLMENSRGAK</sequence>
<dbReference type="PROSITE" id="PS50937">
    <property type="entry name" value="HTH_MERR_2"/>
    <property type="match status" value="1"/>
</dbReference>
<dbReference type="EMBL" id="RCVZ01000003">
    <property type="protein sequence ID" value="RLQ96663.1"/>
    <property type="molecule type" value="Genomic_DNA"/>
</dbReference>
<protein>
    <submittedName>
        <fullName evidence="3">MerR family transcriptional regulator</fullName>
    </submittedName>
</protein>
<reference evidence="3 4" key="1">
    <citation type="submission" date="2018-10" db="EMBL/GenBank/DDBJ databases">
        <title>Falsibacillus sp. genome draft.</title>
        <authorList>
            <person name="Shi S."/>
        </authorList>
    </citation>
    <scope>NUCLEOTIDE SEQUENCE [LARGE SCALE GENOMIC DNA]</scope>
    <source>
        <strain evidence="3 4">GY 10110</strain>
    </source>
</reference>
<evidence type="ECO:0000313" key="4">
    <source>
        <dbReference type="Proteomes" id="UP000276770"/>
    </source>
</evidence>
<dbReference type="GO" id="GO:0003700">
    <property type="term" value="F:DNA-binding transcription factor activity"/>
    <property type="evidence" value="ECO:0007669"/>
    <property type="project" value="InterPro"/>
</dbReference>
<dbReference type="SUPFAM" id="SSF46955">
    <property type="entry name" value="Putative DNA-binding domain"/>
    <property type="match status" value="1"/>
</dbReference>
<dbReference type="InterPro" id="IPR047057">
    <property type="entry name" value="MerR_fam"/>
</dbReference>
<organism evidence="3 4">
    <name type="scientific">Falsibacillus albus</name>
    <dbReference type="NCBI Taxonomy" id="2478915"/>
    <lineage>
        <taxon>Bacteria</taxon>
        <taxon>Bacillati</taxon>
        <taxon>Bacillota</taxon>
        <taxon>Bacilli</taxon>
        <taxon>Bacillales</taxon>
        <taxon>Bacillaceae</taxon>
        <taxon>Falsibacillus</taxon>
    </lineage>
</organism>
<gene>
    <name evidence="3" type="ORF">D9X91_06045</name>
</gene>
<dbReference type="PANTHER" id="PTHR30204">
    <property type="entry name" value="REDOX-CYCLING DRUG-SENSING TRANSCRIPTIONAL ACTIVATOR SOXR"/>
    <property type="match status" value="1"/>
</dbReference>
<dbReference type="PANTHER" id="PTHR30204:SF82">
    <property type="entry name" value="TRANSCRIPTIONAL REGULATOR, MERR FAMILY"/>
    <property type="match status" value="1"/>
</dbReference>
<evidence type="ECO:0000256" key="1">
    <source>
        <dbReference type="ARBA" id="ARBA00023125"/>
    </source>
</evidence>
<dbReference type="GO" id="GO:0003677">
    <property type="term" value="F:DNA binding"/>
    <property type="evidence" value="ECO:0007669"/>
    <property type="project" value="UniProtKB-KW"/>
</dbReference>
<keyword evidence="1" id="KW-0238">DNA-binding</keyword>
<feature type="domain" description="HTH merR-type" evidence="2">
    <location>
        <begin position="1"/>
        <end position="69"/>
    </location>
</feature>